<name>A0ABU7K8P7_9ACTN</name>
<keyword evidence="3" id="KW-1185">Reference proteome</keyword>
<evidence type="ECO:0008006" key="4">
    <source>
        <dbReference type="Google" id="ProtNLM"/>
    </source>
</evidence>
<dbReference type="Proteomes" id="UP001356095">
    <property type="component" value="Unassembled WGS sequence"/>
</dbReference>
<evidence type="ECO:0000313" key="3">
    <source>
        <dbReference type="Proteomes" id="UP001356095"/>
    </source>
</evidence>
<protein>
    <recommendedName>
        <fullName evidence="4">DUF732 domain-containing protein</fullName>
    </recommendedName>
</protein>
<reference evidence="2 3" key="1">
    <citation type="submission" date="2023-08" db="EMBL/GenBank/DDBJ databases">
        <authorList>
            <person name="Girao M."/>
            <person name="Carvalho M.F."/>
        </authorList>
    </citation>
    <scope>NUCLEOTIDE SEQUENCE [LARGE SCALE GENOMIC DNA]</scope>
    <source>
        <strain evidence="2 3">CT-R113</strain>
    </source>
</reference>
<evidence type="ECO:0000256" key="1">
    <source>
        <dbReference type="SAM" id="MobiDB-lite"/>
    </source>
</evidence>
<sequence length="193" mass="20286">MLTVIAVLAGASFLGGGMVLGWMATGGSVGTDAPGPAAEPGADPSAEESPTARPTPTEEPSPTEEPLPTDEPSLEAEELLTAEELVNELRRDFAIEARVDVTDDICTADEEEEAGNLFQCTSAMDTNLVRAIAFDGAGIALFAAMALQESEDSTATDIQDACHFVLIWFDENGMDQDERDDMADATREASGCP</sequence>
<evidence type="ECO:0000313" key="2">
    <source>
        <dbReference type="EMBL" id="MEE2038605.1"/>
    </source>
</evidence>
<feature type="compositionally biased region" description="Low complexity" evidence="1">
    <location>
        <begin position="32"/>
        <end position="56"/>
    </location>
</feature>
<comment type="caution">
    <text evidence="2">The sequence shown here is derived from an EMBL/GenBank/DDBJ whole genome shotgun (WGS) entry which is preliminary data.</text>
</comment>
<proteinExistence type="predicted"/>
<dbReference type="EMBL" id="JAUZMY010000014">
    <property type="protein sequence ID" value="MEE2038605.1"/>
    <property type="molecule type" value="Genomic_DNA"/>
</dbReference>
<gene>
    <name evidence="2" type="ORF">Q8791_15375</name>
</gene>
<dbReference type="RefSeq" id="WP_330092390.1">
    <property type="nucleotide sequence ID" value="NZ_JAUZMY010000014.1"/>
</dbReference>
<feature type="region of interest" description="Disordered" evidence="1">
    <location>
        <begin position="31"/>
        <end position="73"/>
    </location>
</feature>
<accession>A0ABU7K8P7</accession>
<organism evidence="2 3">
    <name type="scientific">Nocardiopsis codii</name>
    <dbReference type="NCBI Taxonomy" id="3065942"/>
    <lineage>
        <taxon>Bacteria</taxon>
        <taxon>Bacillati</taxon>
        <taxon>Actinomycetota</taxon>
        <taxon>Actinomycetes</taxon>
        <taxon>Streptosporangiales</taxon>
        <taxon>Nocardiopsidaceae</taxon>
        <taxon>Nocardiopsis</taxon>
    </lineage>
</organism>